<dbReference type="Gene3D" id="3.30.70.2630">
    <property type="match status" value="1"/>
</dbReference>
<protein>
    <recommendedName>
        <fullName evidence="3 13">Telomerase reverse transcriptase</fullName>
        <ecNumber evidence="2 13">2.7.7.49</ecNumber>
    </recommendedName>
    <alternativeName>
        <fullName evidence="13">Telomerase catalytic subunit</fullName>
    </alternativeName>
</protein>
<sequence>MRIRVRIDTTLPLCRGRVFAQKDGSKGWVSFKYERLPNVCYWCGCLNHFDRDYERWTQSNGTLQVEDQEYGPWLCASPMPMRRNSVIVVPGYYETRRKEFEAGGRKRVNGEKTDPKETQTAARGGAHGDEGKEFQFHNSTFNEGAVKGVSEVNTDKEASWKGYSIKGEFAFQGEHFGEKINEIDQELMKYDLEKGNYGGHVTNETPSISDCLFTEAAEESRILQTVGDARELLNEPSHHVPLSSVNPKKDIPHVTPIPAKPNANLIVKDMYVAPTWKRLPRAKNLESHETFYSQALKGSAGLGVVIRNDKGEVMASLAEKIGLPSGGFEVIEAMAARRAIRLAVELGFQHCILEGDSEIVFKALTEDVSDRSSFGHIIKDWSEYGTVLASTADIFRTGTLAGTNLNTKTQSLTKQKELQPLLLRETFVRRPILDAMAASEAVSRQSIKNISFSFDFGVGIGVGVGKKMGKKRKRVPEVLWRLFRKRAQSLECTIESLLPSSEKAMSLLVRDKDPLQYRKLLNQCFLVVSENAPPLSHFNPHSRWSQSQIVQRTIEMLISEQPMSSNVICNGYDKSNHSTPIMELLCSPAWCLLLQRVGDDVMLYLLKYTSIFLPVPCKKHYQVSGPPISDLCLDFSNQTLESQDQPTSLDKCGSNKKRALVDSANSMLEIQKFSSSSGVDDPSTSLDCVGSHVRRCSGSFSRLHGNKCSQTILLEEATPIIGTGTNNTEGDSNEELQESSNQIAAKSRKRSRPFSWLRHRQKRHLNFEETGIKTSSATILTDKDSVSGRLQDDVNSCLNSCEKMPCFSVSQAPKPLVVAKGAYINRKSMFYDMERSSSMFPGKHILNSLKPNIAGAKFLIGNIFGLSEINATQEMPCCQSSGFCVNKSACMYHSLVKLFKRVIRRTQCCQHLRLLDKHCAVPELNDTRKSSTSFKGESKKNVPEKSHGFNTAYCEDTEPLFEANTCYCLRSQVVSFIWAVIRSVVPTEFLGTPSNWRMLRRNIARFIQLRRFEKFSLKKCMHKLKVSEFPFLSTEIFSCCFSNQAQKYATGESVDMHKGSRRLGDAAYVLRHKLLESWIFWLFSCLVVPVVQANFYVTETEHGNQDLYYYRKSVWEKLINNAVTCLKDQGYRDLDDVTVRNIMKNRKFGFSKLRLRPKGNGMRMLANLQASSRRPTLKSSLENQSCGMHGKGKSRRKKVIFNHFKSVNIVLRDTHAVLKGIQLEEPKKLGSSVFDYNDVYRKLCPFLIGLKNRLATMPGTFVVVSDVRKAFDSIDQDKLLTVMKDIIQKDEYILKQSHQVVCTQKSLWVHKNLVLTDQNMSTPEVTSSVPFRLLHTVFVNQEWSRHVKKEELFFILKEHVKYNVLQFDKKFFMQGVGIPQGSALSPLLCSLYYGHLERNLIIPFLEKTSEGASKDISRRHNSMDASAEESSGDRYILLRFIDDFLFISTSKKQAASFFSRLQRGFREYNCYMNDDKFSLNFDIGQLSGIPSSRAYVGEDGISFLRWSGLLLNCCTLEVQADYTKYLNNHLSSTLTVSWQGKPGCHLRAKLCSFMRPKCHPIFFDSNINSAAVIRLNIYQAFLVCAMKFHCYVCDLSYICKLRAGFYLYIIERSLRYMYKLIKKRMRSAYQYSDVLPILKLEEEEVEWLGLYAYIQVLKRKESRHKQLLSSLRSSANMFLLLSAFEFQRDSCGFDQGCRSHRVRMLLQENRHIYSKIVF</sequence>
<name>A0AAW2E088_9ROSI</name>
<dbReference type="Gene3D" id="1.10.132.70">
    <property type="match status" value="1"/>
</dbReference>
<dbReference type="InterPro" id="IPR044730">
    <property type="entry name" value="RNase_H-like_dom_plant"/>
</dbReference>
<evidence type="ECO:0000256" key="4">
    <source>
        <dbReference type="ARBA" id="ARBA00022454"/>
    </source>
</evidence>
<dbReference type="Gene3D" id="3.30.420.10">
    <property type="entry name" value="Ribonuclease H-like superfamily/Ribonuclease H"/>
    <property type="match status" value="1"/>
</dbReference>
<dbReference type="GO" id="GO:0070034">
    <property type="term" value="F:telomerase RNA binding"/>
    <property type="evidence" value="ECO:0007669"/>
    <property type="project" value="TreeGrafter"/>
</dbReference>
<dbReference type="SUPFAM" id="SSF56672">
    <property type="entry name" value="DNA/RNA polymerases"/>
    <property type="match status" value="1"/>
</dbReference>
<dbReference type="PANTHER" id="PTHR12066">
    <property type="entry name" value="TELOMERASE REVERSE TRANSCRIPTASE"/>
    <property type="match status" value="1"/>
</dbReference>
<comment type="catalytic activity">
    <reaction evidence="12 13">
        <text>DNA(n) + a 2'-deoxyribonucleoside 5'-triphosphate = DNA(n+1) + diphosphate</text>
        <dbReference type="Rhea" id="RHEA:22508"/>
        <dbReference type="Rhea" id="RHEA-COMP:17339"/>
        <dbReference type="Rhea" id="RHEA-COMP:17340"/>
        <dbReference type="ChEBI" id="CHEBI:33019"/>
        <dbReference type="ChEBI" id="CHEBI:61560"/>
        <dbReference type="ChEBI" id="CHEBI:173112"/>
        <dbReference type="EC" id="2.7.7.49"/>
    </reaction>
</comment>
<comment type="caution">
    <text evidence="16">The sequence shown here is derived from an EMBL/GenBank/DDBJ whole genome shotgun (WGS) entry which is preliminary data.</text>
</comment>
<keyword evidence="10 13" id="KW-0695">RNA-directed DNA polymerase</keyword>
<dbReference type="GO" id="GO:0007004">
    <property type="term" value="P:telomere maintenance via telomerase"/>
    <property type="evidence" value="ECO:0007669"/>
    <property type="project" value="TreeGrafter"/>
</dbReference>
<dbReference type="Pfam" id="PF14392">
    <property type="entry name" value="zf-CCHC_4"/>
    <property type="match status" value="1"/>
</dbReference>
<keyword evidence="8 13" id="KW-0460">Magnesium</keyword>
<evidence type="ECO:0000256" key="7">
    <source>
        <dbReference type="ARBA" id="ARBA00022723"/>
    </source>
</evidence>
<dbReference type="Pfam" id="PF21399">
    <property type="entry name" value="TERT_C"/>
    <property type="match status" value="1"/>
</dbReference>
<keyword evidence="4 13" id="KW-0158">Chromosome</keyword>
<evidence type="ECO:0000313" key="17">
    <source>
        <dbReference type="Proteomes" id="UP001459277"/>
    </source>
</evidence>
<evidence type="ECO:0000256" key="5">
    <source>
        <dbReference type="ARBA" id="ARBA00022679"/>
    </source>
</evidence>
<organism evidence="16 17">
    <name type="scientific">Lithocarpus litseifolius</name>
    <dbReference type="NCBI Taxonomy" id="425828"/>
    <lineage>
        <taxon>Eukaryota</taxon>
        <taxon>Viridiplantae</taxon>
        <taxon>Streptophyta</taxon>
        <taxon>Embryophyta</taxon>
        <taxon>Tracheophyta</taxon>
        <taxon>Spermatophyta</taxon>
        <taxon>Magnoliopsida</taxon>
        <taxon>eudicotyledons</taxon>
        <taxon>Gunneridae</taxon>
        <taxon>Pentapetalae</taxon>
        <taxon>rosids</taxon>
        <taxon>fabids</taxon>
        <taxon>Fagales</taxon>
        <taxon>Fagaceae</taxon>
        <taxon>Lithocarpus</taxon>
    </lineage>
</organism>
<comment type="similarity">
    <text evidence="1 13">Belongs to the reverse transcriptase family. Telomerase subfamily.</text>
</comment>
<evidence type="ECO:0000256" key="1">
    <source>
        <dbReference type="ARBA" id="ARBA00008001"/>
    </source>
</evidence>
<dbReference type="SMART" id="SM00975">
    <property type="entry name" value="Telomerase_RBD"/>
    <property type="match status" value="1"/>
</dbReference>
<reference evidence="16 17" key="1">
    <citation type="submission" date="2024-01" db="EMBL/GenBank/DDBJ databases">
        <title>A telomere-to-telomere, gap-free genome of sweet tea (Lithocarpus litseifolius).</title>
        <authorList>
            <person name="Zhou J."/>
        </authorList>
    </citation>
    <scope>NUCLEOTIDE SEQUENCE [LARGE SCALE GENOMIC DNA]</scope>
    <source>
        <strain evidence="16">Zhou-2022a</strain>
        <tissue evidence="16">Leaf</tissue>
    </source>
</reference>
<keyword evidence="17" id="KW-1185">Reference proteome</keyword>
<dbReference type="EC" id="2.7.7.49" evidence="2 13"/>
<evidence type="ECO:0000256" key="11">
    <source>
        <dbReference type="ARBA" id="ARBA00023242"/>
    </source>
</evidence>
<dbReference type="GO" id="GO:0046872">
    <property type="term" value="F:metal ion binding"/>
    <property type="evidence" value="ECO:0007669"/>
    <property type="project" value="UniProtKB-KW"/>
</dbReference>
<evidence type="ECO:0000256" key="6">
    <source>
        <dbReference type="ARBA" id="ARBA00022695"/>
    </source>
</evidence>
<accession>A0AAW2E088</accession>
<dbReference type="GO" id="GO:0004523">
    <property type="term" value="F:RNA-DNA hybrid ribonuclease activity"/>
    <property type="evidence" value="ECO:0007669"/>
    <property type="project" value="InterPro"/>
</dbReference>
<comment type="subcellular location">
    <subcellularLocation>
        <location evidence="13">Nucleus</location>
    </subcellularLocation>
    <subcellularLocation>
        <location evidence="13">Chromosome</location>
        <location evidence="13">Telomere</location>
    </subcellularLocation>
</comment>
<dbReference type="CDD" id="cd01648">
    <property type="entry name" value="TERT"/>
    <property type="match status" value="1"/>
</dbReference>
<evidence type="ECO:0000256" key="10">
    <source>
        <dbReference type="ARBA" id="ARBA00022918"/>
    </source>
</evidence>
<keyword evidence="7 13" id="KW-0479">Metal-binding</keyword>
<dbReference type="InterPro" id="IPR003545">
    <property type="entry name" value="Telomerase_RT"/>
</dbReference>
<dbReference type="PRINTS" id="PR01365">
    <property type="entry name" value="TELOMERASERT"/>
</dbReference>
<feature type="domain" description="Reverse transcriptase" evidence="15">
    <location>
        <begin position="1137"/>
        <end position="1511"/>
    </location>
</feature>
<dbReference type="InterPro" id="IPR049139">
    <property type="entry name" value="TERT_C"/>
</dbReference>
<keyword evidence="11 13" id="KW-0539">Nucleus</keyword>
<keyword evidence="6 13" id="KW-0548">Nucleotidyltransferase</keyword>
<feature type="region of interest" description="Disordered" evidence="14">
    <location>
        <begin position="719"/>
        <end position="752"/>
    </location>
</feature>
<dbReference type="InterPro" id="IPR002156">
    <property type="entry name" value="RNaseH_domain"/>
</dbReference>
<dbReference type="InterPro" id="IPR025836">
    <property type="entry name" value="Zn_knuckle_CX2CX4HX4C"/>
</dbReference>
<dbReference type="InterPro" id="IPR021891">
    <property type="entry name" value="Telomerase_RBD"/>
</dbReference>
<dbReference type="PANTHER" id="PTHR12066:SF0">
    <property type="entry name" value="TELOMERASE REVERSE TRANSCRIPTASE"/>
    <property type="match status" value="1"/>
</dbReference>
<dbReference type="Pfam" id="PF12009">
    <property type="entry name" value="Telomerase_RBD"/>
    <property type="match status" value="1"/>
</dbReference>
<dbReference type="InterPro" id="IPR000477">
    <property type="entry name" value="RT_dom"/>
</dbReference>
<dbReference type="InterPro" id="IPR043502">
    <property type="entry name" value="DNA/RNA_pol_sf"/>
</dbReference>
<dbReference type="GO" id="GO:0042162">
    <property type="term" value="F:telomeric DNA binding"/>
    <property type="evidence" value="ECO:0007669"/>
    <property type="project" value="TreeGrafter"/>
</dbReference>
<evidence type="ECO:0000256" key="2">
    <source>
        <dbReference type="ARBA" id="ARBA00012493"/>
    </source>
</evidence>
<dbReference type="PROSITE" id="PS50878">
    <property type="entry name" value="RT_POL"/>
    <property type="match status" value="1"/>
</dbReference>
<dbReference type="Gene3D" id="1.10.357.90">
    <property type="match status" value="1"/>
</dbReference>
<evidence type="ECO:0000313" key="16">
    <source>
        <dbReference type="EMBL" id="KAL0016212.1"/>
    </source>
</evidence>
<dbReference type="GO" id="GO:0000333">
    <property type="term" value="C:telomerase catalytic core complex"/>
    <property type="evidence" value="ECO:0007669"/>
    <property type="project" value="TreeGrafter"/>
</dbReference>
<evidence type="ECO:0000259" key="15">
    <source>
        <dbReference type="PROSITE" id="PS50878"/>
    </source>
</evidence>
<feature type="compositionally biased region" description="Basic and acidic residues" evidence="14">
    <location>
        <begin position="103"/>
        <end position="117"/>
    </location>
</feature>
<evidence type="ECO:0000256" key="13">
    <source>
        <dbReference type="RuleBase" id="RU365061"/>
    </source>
</evidence>
<evidence type="ECO:0000256" key="12">
    <source>
        <dbReference type="ARBA" id="ARBA00048173"/>
    </source>
</evidence>
<evidence type="ECO:0000256" key="3">
    <source>
        <dbReference type="ARBA" id="ARBA00016182"/>
    </source>
</evidence>
<feature type="region of interest" description="Disordered" evidence="14">
    <location>
        <begin position="103"/>
        <end position="134"/>
    </location>
</feature>
<evidence type="ECO:0000256" key="14">
    <source>
        <dbReference type="SAM" id="MobiDB-lite"/>
    </source>
</evidence>
<dbReference type="Pfam" id="PF00078">
    <property type="entry name" value="RVT_1"/>
    <property type="match status" value="1"/>
</dbReference>
<keyword evidence="9 13" id="KW-0779">Telomere</keyword>
<dbReference type="CDD" id="cd06222">
    <property type="entry name" value="RNase_H_like"/>
    <property type="match status" value="1"/>
</dbReference>
<dbReference type="InterPro" id="IPR036397">
    <property type="entry name" value="RNaseH_sf"/>
</dbReference>
<dbReference type="GO" id="GO:0000781">
    <property type="term" value="C:chromosome, telomeric region"/>
    <property type="evidence" value="ECO:0007669"/>
    <property type="project" value="UniProtKB-SubCell"/>
</dbReference>
<evidence type="ECO:0000256" key="8">
    <source>
        <dbReference type="ARBA" id="ARBA00022842"/>
    </source>
</evidence>
<evidence type="ECO:0000256" key="9">
    <source>
        <dbReference type="ARBA" id="ARBA00022895"/>
    </source>
</evidence>
<comment type="function">
    <text evidence="13">Telomerase is a ribonucleoprotein enzyme essential for the replication of chromosome termini in most eukaryotes. It elongates telomeres. It is a reverse transcriptase that adds simple sequence repeats to chromosome ends by copying a template sequence within the RNA component of the enzyme.</text>
</comment>
<dbReference type="EMBL" id="JAZDWU010000001">
    <property type="protein sequence ID" value="KAL0016212.1"/>
    <property type="molecule type" value="Genomic_DNA"/>
</dbReference>
<dbReference type="Pfam" id="PF13456">
    <property type="entry name" value="RVT_3"/>
    <property type="match status" value="1"/>
</dbReference>
<keyword evidence="5 13" id="KW-0808">Transferase</keyword>
<dbReference type="Proteomes" id="UP001459277">
    <property type="component" value="Unassembled WGS sequence"/>
</dbReference>
<proteinExistence type="inferred from homology"/>
<dbReference type="FunFam" id="3.30.70.2630:FF:000002">
    <property type="entry name" value="Telomerase reverse transcriptase"/>
    <property type="match status" value="1"/>
</dbReference>
<dbReference type="GO" id="GO:0003720">
    <property type="term" value="F:telomerase activity"/>
    <property type="evidence" value="ECO:0007669"/>
    <property type="project" value="InterPro"/>
</dbReference>
<gene>
    <name evidence="16" type="ORF">SO802_003281</name>
</gene>